<organism evidence="1">
    <name type="scientific">viral metagenome</name>
    <dbReference type="NCBI Taxonomy" id="1070528"/>
    <lineage>
        <taxon>unclassified sequences</taxon>
        <taxon>metagenomes</taxon>
        <taxon>organismal metagenomes</taxon>
    </lineage>
</organism>
<name>A0A6C0B726_9ZZZZ</name>
<evidence type="ECO:0000313" key="1">
    <source>
        <dbReference type="EMBL" id="QHS87852.1"/>
    </source>
</evidence>
<dbReference type="AlphaFoldDB" id="A0A6C0B726"/>
<dbReference type="EMBL" id="MN739089">
    <property type="protein sequence ID" value="QHS87852.1"/>
    <property type="molecule type" value="Genomic_DNA"/>
</dbReference>
<proteinExistence type="predicted"/>
<accession>A0A6C0B726</accession>
<reference evidence="1" key="1">
    <citation type="journal article" date="2020" name="Nature">
        <title>Giant virus diversity and host interactions through global metagenomics.</title>
        <authorList>
            <person name="Schulz F."/>
            <person name="Roux S."/>
            <person name="Paez-Espino D."/>
            <person name="Jungbluth S."/>
            <person name="Walsh D.A."/>
            <person name="Denef V.J."/>
            <person name="McMahon K.D."/>
            <person name="Konstantinidis K.T."/>
            <person name="Eloe-Fadrosh E.A."/>
            <person name="Kyrpides N.C."/>
            <person name="Woyke T."/>
        </authorList>
    </citation>
    <scope>NUCLEOTIDE SEQUENCE</scope>
    <source>
        <strain evidence="1">GVMAG-M-3300010158-13</strain>
    </source>
</reference>
<sequence length="282" mass="34067">MTERHVNPLVFTRYLYPREQVNHSLLLALLDKEVDEALFWTYELYHSGFEEQLYEYIYSIYETFYKLSNNISLGKCLRDFYDNWLKDKSQHCLFGSMIKNLICRPFNVNLFMETYLNIKCEPFVPIEKEGKFLRMKYTKEEAKKFDTIKAEFQKARFILPKAYLYSIRHNVSVLFQCSSIDIKQQYQMNWTYYCWNCPYWRNIIEEMNFGRINHSTKSVDFEEEDIDEFYDYYGYEPDEQPMEVQQKSIGNGLEKQMTIKEFADLYGGTMVKKTIRPPVIIK</sequence>
<protein>
    <submittedName>
        <fullName evidence="1">Uncharacterized protein</fullName>
    </submittedName>
</protein>